<evidence type="ECO:0000259" key="1">
    <source>
        <dbReference type="PROSITE" id="PS51781"/>
    </source>
</evidence>
<dbReference type="SMART" id="SM00047">
    <property type="entry name" value="LYZ2"/>
    <property type="match status" value="1"/>
</dbReference>
<dbReference type="EMBL" id="JAHLZF010000023">
    <property type="protein sequence ID" value="MBU6081839.1"/>
    <property type="molecule type" value="Genomic_DNA"/>
</dbReference>
<dbReference type="InterPro" id="IPR052354">
    <property type="entry name" value="Cell_Wall_Dynamics_Protein"/>
</dbReference>
<evidence type="ECO:0000313" key="2">
    <source>
        <dbReference type="EMBL" id="MBU6081839.1"/>
    </source>
</evidence>
<dbReference type="InterPro" id="IPR002477">
    <property type="entry name" value="Peptidoglycan-bd-like"/>
</dbReference>
<feature type="domain" description="SH3b" evidence="1">
    <location>
        <begin position="570"/>
        <end position="632"/>
    </location>
</feature>
<dbReference type="PROSITE" id="PS51781">
    <property type="entry name" value="SH3B"/>
    <property type="match status" value="2"/>
</dbReference>
<keyword evidence="3" id="KW-1185">Reference proteome</keyword>
<dbReference type="Pfam" id="PF01471">
    <property type="entry name" value="PG_binding_1"/>
    <property type="match status" value="3"/>
</dbReference>
<dbReference type="InterPro" id="IPR002901">
    <property type="entry name" value="MGlyc_endo_b_GlcNAc-like_dom"/>
</dbReference>
<comment type="caution">
    <text evidence="2">The sequence shown here is derived from an EMBL/GenBank/DDBJ whole genome shotgun (WGS) entry which is preliminary data.</text>
</comment>
<dbReference type="PANTHER" id="PTHR34408">
    <property type="entry name" value="FAMILY PROTEIN, PUTATIVE-RELATED"/>
    <property type="match status" value="1"/>
</dbReference>
<dbReference type="SMART" id="SM00287">
    <property type="entry name" value="SH3b"/>
    <property type="match status" value="2"/>
</dbReference>
<organism evidence="2 3">
    <name type="scientific">Allobacillus halotolerans</name>
    <dbReference type="NCBI Taxonomy" id="570278"/>
    <lineage>
        <taxon>Bacteria</taxon>
        <taxon>Bacillati</taxon>
        <taxon>Bacillota</taxon>
        <taxon>Bacilli</taxon>
        <taxon>Bacillales</taxon>
        <taxon>Bacillaceae</taxon>
        <taxon>Allobacillus</taxon>
    </lineage>
</organism>
<proteinExistence type="predicted"/>
<reference evidence="2 3" key="1">
    <citation type="journal article" date="2011" name="Int. J. Syst. Evol. Microbiol.">
        <title>Allobacillus halotolerans gen. nov., sp. nov. isolated from shrimp paste.</title>
        <authorList>
            <person name="Sheu S.Y."/>
            <person name="Arun A.B."/>
            <person name="Jiang S.R."/>
            <person name="Young C.C."/>
            <person name="Chen W.M."/>
        </authorList>
    </citation>
    <scope>NUCLEOTIDE SEQUENCE [LARGE SCALE GENOMIC DNA]</scope>
    <source>
        <strain evidence="2 3">LMG 24826</strain>
    </source>
</reference>
<accession>A0ABS6GRS9</accession>
<gene>
    <name evidence="2" type="ORF">KQ486_12525</name>
</gene>
<protein>
    <submittedName>
        <fullName evidence="2">Peptidoglycan-binding protein</fullName>
    </submittedName>
</protein>
<dbReference type="Pfam" id="PF08239">
    <property type="entry name" value="SH3_3"/>
    <property type="match status" value="2"/>
</dbReference>
<feature type="non-terminal residue" evidence="2">
    <location>
        <position position="1"/>
    </location>
</feature>
<dbReference type="PANTHER" id="PTHR34408:SF1">
    <property type="entry name" value="GLYCOSYL HYDROLASE FAMILY 19 DOMAIN-CONTAINING PROTEIN HI_1415"/>
    <property type="match status" value="1"/>
</dbReference>
<dbReference type="Proteomes" id="UP000812672">
    <property type="component" value="Unassembled WGS sequence"/>
</dbReference>
<feature type="domain" description="SH3b" evidence="1">
    <location>
        <begin position="489"/>
        <end position="558"/>
    </location>
</feature>
<dbReference type="InterPro" id="IPR003646">
    <property type="entry name" value="SH3-like_bac-type"/>
</dbReference>
<sequence>DSAIWPGQSDSALIDIKEKLNSLGFGGIIVSTYYGDFTEKRVKEFQDFAGISSSGALDQDTINALDELAAKGYSQGNSHSNIATMKRKLNRVGFNGILVTNYFGNFTEKKVREFQDYYDLKVTGNANKETLDQLDYIYEHPLQVGKSHQDLKDIKRKLNAIGYGGIIVTDYFGGFTETKVKEFQRARGLPVSGIVESNTLDKINSMYEANQTTEYSYSFDRMVDIQMKSGLPKYDGPGKINADEANVRYYLNPANFPKGTPGYLQFMLLDESSSISASELNKEYLEGKGMLANTGSAFIRAGELYDLNEFYLISHALHETGNGTSSLALGVGVDKSGKIVRNSKGDIIRNKNHKDVYEVVYNFYGYGAHDDNPLIGGVNYAFERDWFSPESAVIGGAKNISNNYISQGQNTLYKMKWDPDNVELTNQRGKQYATHIMWPIIQAERMYSMLGSSVFDSLTRFEVPQYKNQPKADSSKPPRPEPQLPIPEIENYFSAGTLGEVTANVNFREGPSTDYKRILTIDNGLEIELIGDNGGKWFKAIYNGKEGWLHSDYVTITFEPVDVATSYPEGTIATVKSSVNFRKGPSTSYESYGMLSSGTSLEALGDNDGNWIKVKNNSRVGWVHSAYLDIRNLYEIYDSDGDNVNYRTAPSNGTAGSPVASLSPGEFVALSLDSKGNIVAERAVAGTIEYNWVRIKINGKNYWMADKFLRKY</sequence>
<dbReference type="RefSeq" id="WP_216687819.1">
    <property type="nucleotide sequence ID" value="NZ_JAHLZF010000023.1"/>
</dbReference>
<evidence type="ECO:0000313" key="3">
    <source>
        <dbReference type="Proteomes" id="UP000812672"/>
    </source>
</evidence>
<name>A0ABS6GRS9_9BACI</name>